<comment type="function">
    <text evidence="8">Claudins function as major constituents of the tight junction complexes that regulate the permeability of epithelia.</text>
</comment>
<evidence type="ECO:0000313" key="12">
    <source>
        <dbReference type="Proteomes" id="UP000694580"/>
    </source>
</evidence>
<keyword evidence="2 8" id="KW-0796">Tight junction</keyword>
<keyword evidence="7 8" id="KW-0472">Membrane</keyword>
<evidence type="ECO:0000256" key="4">
    <source>
        <dbReference type="ARBA" id="ARBA00022692"/>
    </source>
</evidence>
<dbReference type="Ensembl" id="ENSDCDT00010067158.1">
    <property type="protein sequence ID" value="ENSDCDP00010056513.1"/>
    <property type="gene ID" value="ENSDCDG00010032196.1"/>
</dbReference>
<organism evidence="11 12">
    <name type="scientific">Denticeps clupeoides</name>
    <name type="common">denticle herring</name>
    <dbReference type="NCBI Taxonomy" id="299321"/>
    <lineage>
        <taxon>Eukaryota</taxon>
        <taxon>Metazoa</taxon>
        <taxon>Chordata</taxon>
        <taxon>Craniata</taxon>
        <taxon>Vertebrata</taxon>
        <taxon>Euteleostomi</taxon>
        <taxon>Actinopterygii</taxon>
        <taxon>Neopterygii</taxon>
        <taxon>Teleostei</taxon>
        <taxon>Clupei</taxon>
        <taxon>Clupeiformes</taxon>
        <taxon>Denticipitoidei</taxon>
        <taxon>Denticipitidae</taxon>
        <taxon>Denticeps</taxon>
    </lineage>
</organism>
<dbReference type="InterPro" id="IPR004031">
    <property type="entry name" value="PMP22/EMP/MP20/Claudin"/>
</dbReference>
<keyword evidence="6 8" id="KW-1133">Transmembrane helix</keyword>
<proteinExistence type="inferred from homology"/>
<dbReference type="PANTHER" id="PTHR12002">
    <property type="entry name" value="CLAUDIN"/>
    <property type="match status" value="1"/>
</dbReference>
<gene>
    <name evidence="11" type="primary">CLDN15</name>
</gene>
<comment type="subcellular location">
    <subcellularLocation>
        <location evidence="8">Cell junction</location>
        <location evidence="8">Tight junction</location>
    </subcellularLocation>
    <subcellularLocation>
        <location evidence="8">Cell membrane</location>
        <topology evidence="8">Multi-pass membrane protein</topology>
    </subcellularLocation>
</comment>
<dbReference type="Gene3D" id="1.20.140.150">
    <property type="match status" value="1"/>
</dbReference>
<dbReference type="InterPro" id="IPR017974">
    <property type="entry name" value="Claudin_CS"/>
</dbReference>
<feature type="transmembrane region" description="Helical" evidence="8">
    <location>
        <begin position="74"/>
        <end position="98"/>
    </location>
</feature>
<dbReference type="AlphaFoldDB" id="A0AAY4EGD9"/>
<comment type="caution">
    <text evidence="8">Lacks conserved residue(s) required for the propagation of feature annotation.</text>
</comment>
<name>A0AAY4EGD9_9TELE</name>
<dbReference type="Proteomes" id="UP000694580">
    <property type="component" value="Chromosome 6"/>
</dbReference>
<keyword evidence="4 8" id="KW-0812">Transmembrane</keyword>
<evidence type="ECO:0000256" key="10">
    <source>
        <dbReference type="SAM" id="SignalP"/>
    </source>
</evidence>
<evidence type="ECO:0000256" key="7">
    <source>
        <dbReference type="ARBA" id="ARBA00023136"/>
    </source>
</evidence>
<dbReference type="PROSITE" id="PS01346">
    <property type="entry name" value="CLAUDIN"/>
    <property type="match status" value="1"/>
</dbReference>
<feature type="region of interest" description="Disordered" evidence="9">
    <location>
        <begin position="175"/>
        <end position="197"/>
    </location>
</feature>
<dbReference type="InterPro" id="IPR006187">
    <property type="entry name" value="Claudin"/>
</dbReference>
<keyword evidence="3 8" id="KW-1003">Cell membrane</keyword>
<reference evidence="11" key="3">
    <citation type="submission" date="2025-09" db="UniProtKB">
        <authorList>
            <consortium name="Ensembl"/>
        </authorList>
    </citation>
    <scope>IDENTIFICATION</scope>
</reference>
<dbReference type="GeneTree" id="ENSGT00940000165100"/>
<evidence type="ECO:0000256" key="1">
    <source>
        <dbReference type="ARBA" id="ARBA00008295"/>
    </source>
</evidence>
<dbReference type="GO" id="GO:0005923">
    <property type="term" value="C:bicellular tight junction"/>
    <property type="evidence" value="ECO:0007669"/>
    <property type="project" value="UniProtKB-SubCell"/>
</dbReference>
<evidence type="ECO:0000256" key="2">
    <source>
        <dbReference type="ARBA" id="ARBA00022427"/>
    </source>
</evidence>
<comment type="similarity">
    <text evidence="1 8">Belongs to the claudin family.</text>
</comment>
<evidence type="ECO:0000256" key="6">
    <source>
        <dbReference type="ARBA" id="ARBA00022989"/>
    </source>
</evidence>
<evidence type="ECO:0000256" key="8">
    <source>
        <dbReference type="RuleBase" id="RU060637"/>
    </source>
</evidence>
<evidence type="ECO:0000313" key="11">
    <source>
        <dbReference type="Ensembl" id="ENSDCDP00010056513.1"/>
    </source>
</evidence>
<keyword evidence="10" id="KW-0732">Signal</keyword>
<feature type="chain" id="PRO_5044219612" description="Claudin" evidence="10">
    <location>
        <begin position="24"/>
        <end position="236"/>
    </location>
</feature>
<dbReference type="PRINTS" id="PR01077">
    <property type="entry name" value="CLAUDIN"/>
</dbReference>
<dbReference type="GO" id="GO:0005198">
    <property type="term" value="F:structural molecule activity"/>
    <property type="evidence" value="ECO:0007669"/>
    <property type="project" value="InterPro"/>
</dbReference>
<reference evidence="11 12" key="1">
    <citation type="submission" date="2020-06" db="EMBL/GenBank/DDBJ databases">
        <authorList>
            <consortium name="Wellcome Sanger Institute Data Sharing"/>
        </authorList>
    </citation>
    <scope>NUCLEOTIDE SEQUENCE [LARGE SCALE GENOMIC DNA]</scope>
</reference>
<evidence type="ECO:0000256" key="5">
    <source>
        <dbReference type="ARBA" id="ARBA00022949"/>
    </source>
</evidence>
<evidence type="ECO:0000256" key="3">
    <source>
        <dbReference type="ARBA" id="ARBA00022475"/>
    </source>
</evidence>
<keyword evidence="5 8" id="KW-0965">Cell junction</keyword>
<accession>A0AAY4EGD9</accession>
<feature type="signal peptide" evidence="10">
    <location>
        <begin position="1"/>
        <end position="23"/>
    </location>
</feature>
<dbReference type="GO" id="GO:0005886">
    <property type="term" value="C:plasma membrane"/>
    <property type="evidence" value="ECO:0007669"/>
    <property type="project" value="UniProtKB-SubCell"/>
</dbReference>
<protein>
    <recommendedName>
        <fullName evidence="8">Claudin</fullName>
    </recommendedName>
</protein>
<reference evidence="11" key="2">
    <citation type="submission" date="2025-08" db="UniProtKB">
        <authorList>
            <consortium name="Ensembl"/>
        </authorList>
    </citation>
    <scope>IDENTIFICATION</scope>
</reference>
<sequence length="236" mass="25495">MNSALEAAAFLLGFLGWVLVGVALPHRCWKVSTVDGNVITTATIYENLWTSCASDATGVHNCRDFPSLLSLSGYIQACRALMIASLVTGTVGIIATLVGMRCSKAAGNNYVLKGRIAGAGGTCFFLQGKLARFYRLEEVTGSAAPSQTCPSPPRPLHHGRRVLVRVQHRSGVLRPAVPGHQVSRAPRRPRPSPPVLTRPAVLQVRDRRRPVRGLELRHAGPVRWVLSALLLQAGER</sequence>
<dbReference type="Pfam" id="PF00822">
    <property type="entry name" value="PMP22_Claudin"/>
    <property type="match status" value="1"/>
</dbReference>
<evidence type="ECO:0000256" key="9">
    <source>
        <dbReference type="SAM" id="MobiDB-lite"/>
    </source>
</evidence>
<keyword evidence="12" id="KW-1185">Reference proteome</keyword>